<gene>
    <name evidence="1" type="ORF">GX533_03755</name>
</gene>
<protein>
    <submittedName>
        <fullName evidence="1">Uncharacterized protein</fullName>
    </submittedName>
</protein>
<reference evidence="1 2" key="1">
    <citation type="journal article" date="2020" name="Biotechnol. Biofuels">
        <title>New insights from the biogas microbiome by comprehensive genome-resolved metagenomics of nearly 1600 species originating from multiple anaerobic digesters.</title>
        <authorList>
            <person name="Campanaro S."/>
            <person name="Treu L."/>
            <person name="Rodriguez-R L.M."/>
            <person name="Kovalovszki A."/>
            <person name="Ziels R.M."/>
            <person name="Maus I."/>
            <person name="Zhu X."/>
            <person name="Kougias P.G."/>
            <person name="Basile A."/>
            <person name="Luo G."/>
            <person name="Schluter A."/>
            <person name="Konstantinidis K.T."/>
            <person name="Angelidaki I."/>
        </authorList>
    </citation>
    <scope>NUCLEOTIDE SEQUENCE [LARGE SCALE GENOMIC DNA]</scope>
    <source>
        <strain evidence="1">AS05jafATM_89</strain>
    </source>
</reference>
<accession>A0A832QFW8</accession>
<proteinExistence type="predicted"/>
<sequence>MEKEKPDTPEWLKRETDIKNTINTIANNVFAERISTTNISLINFKSTKQQFEDYLILFIPDYSLEELSEDIDQKLKQLDTQGIRFFSNDFVRNKLRENASDKVAYDKHQLQMLSVAYKLGIITDNNLSVSTRLSSLEEIIAVSFDVHDLDEICMIKDEILAYKMPDAGGCYIPEAFLSYFVDPNEEDDDLDLLENL</sequence>
<evidence type="ECO:0000313" key="1">
    <source>
        <dbReference type="EMBL" id="HHX99757.1"/>
    </source>
</evidence>
<dbReference type="AlphaFoldDB" id="A0A832QFW8"/>
<comment type="caution">
    <text evidence="1">The sequence shown here is derived from an EMBL/GenBank/DDBJ whole genome shotgun (WGS) entry which is preliminary data.</text>
</comment>
<dbReference type="Proteomes" id="UP000576550">
    <property type="component" value="Unassembled WGS sequence"/>
</dbReference>
<name>A0A832QFW8_9BACT</name>
<evidence type="ECO:0000313" key="2">
    <source>
        <dbReference type="Proteomes" id="UP000576550"/>
    </source>
</evidence>
<organism evidence="1 2">
    <name type="scientific">Candidatus Dojkabacteria bacterium</name>
    <dbReference type="NCBI Taxonomy" id="2099670"/>
    <lineage>
        <taxon>Bacteria</taxon>
        <taxon>Candidatus Dojkabacteria</taxon>
    </lineage>
</organism>
<dbReference type="EMBL" id="DUTP01000006">
    <property type="protein sequence ID" value="HHX99757.1"/>
    <property type="molecule type" value="Genomic_DNA"/>
</dbReference>